<dbReference type="Gene3D" id="2.60.40.420">
    <property type="entry name" value="Cupredoxins - blue copper proteins"/>
    <property type="match status" value="1"/>
</dbReference>
<name>A0A367IJC3_RHIAZ</name>
<accession>A0A367IJC3</accession>
<sequence length="160" mass="18906">VIRNWSDGVPKPTNGYAVLHYQTVRPDVDQSLRLKKPTVLALPQRRVDFDYEERVNWVWPHLYPLYGVDPVVYRPASRTIKLRTVEMRQHKGQSRFYVNGVAFQEQANNQRPILYDLFTNRRKAPDAYYRQSNGYDPRLGTYPIGHYEIIDIVIQSTHYP</sequence>
<comment type="caution">
    <text evidence="1">The sequence shown here is derived from an EMBL/GenBank/DDBJ whole genome shotgun (WGS) entry which is preliminary data.</text>
</comment>
<dbReference type="AlphaFoldDB" id="A0A367IJC3"/>
<dbReference type="InterPro" id="IPR008972">
    <property type="entry name" value="Cupredoxin"/>
</dbReference>
<dbReference type="STRING" id="86630.A0A367IJC3"/>
<dbReference type="Proteomes" id="UP000252139">
    <property type="component" value="Unassembled WGS sequence"/>
</dbReference>
<dbReference type="EMBL" id="PJQL01005686">
    <property type="protein sequence ID" value="RCH77758.1"/>
    <property type="molecule type" value="Genomic_DNA"/>
</dbReference>
<protein>
    <submittedName>
        <fullName evidence="1">Uncharacterized protein</fullName>
    </submittedName>
</protein>
<dbReference type="OrthoDB" id="2121828at2759"/>
<evidence type="ECO:0000313" key="1">
    <source>
        <dbReference type="EMBL" id="RCH77758.1"/>
    </source>
</evidence>
<proteinExistence type="predicted"/>
<gene>
    <name evidence="1" type="ORF">CU097_000652</name>
</gene>
<feature type="non-terminal residue" evidence="1">
    <location>
        <position position="1"/>
    </location>
</feature>
<reference evidence="1 2" key="1">
    <citation type="journal article" date="2018" name="G3 (Bethesda)">
        <title>Phylogenetic and Phylogenomic Definition of Rhizopus Species.</title>
        <authorList>
            <person name="Gryganskyi A.P."/>
            <person name="Golan J."/>
            <person name="Dolatabadi S."/>
            <person name="Mondo S."/>
            <person name="Robb S."/>
            <person name="Idnurm A."/>
            <person name="Muszewska A."/>
            <person name="Steczkiewicz K."/>
            <person name="Masonjones S."/>
            <person name="Liao H.L."/>
            <person name="Gajdeczka M.T."/>
            <person name="Anike F."/>
            <person name="Vuek A."/>
            <person name="Anishchenko I.M."/>
            <person name="Voigt K."/>
            <person name="de Hoog G.S."/>
            <person name="Smith M.E."/>
            <person name="Heitman J."/>
            <person name="Vilgalys R."/>
            <person name="Stajich J.E."/>
        </authorList>
    </citation>
    <scope>NUCLEOTIDE SEQUENCE [LARGE SCALE GENOMIC DNA]</scope>
    <source>
        <strain evidence="1 2">CBS 357.93</strain>
    </source>
</reference>
<evidence type="ECO:0000313" key="2">
    <source>
        <dbReference type="Proteomes" id="UP000252139"/>
    </source>
</evidence>
<keyword evidence="2" id="KW-1185">Reference proteome</keyword>
<feature type="non-terminal residue" evidence="1">
    <location>
        <position position="160"/>
    </location>
</feature>
<organism evidence="1 2">
    <name type="scientific">Rhizopus azygosporus</name>
    <name type="common">Rhizopus microsporus var. azygosporus</name>
    <dbReference type="NCBI Taxonomy" id="86630"/>
    <lineage>
        <taxon>Eukaryota</taxon>
        <taxon>Fungi</taxon>
        <taxon>Fungi incertae sedis</taxon>
        <taxon>Mucoromycota</taxon>
        <taxon>Mucoromycotina</taxon>
        <taxon>Mucoromycetes</taxon>
        <taxon>Mucorales</taxon>
        <taxon>Mucorineae</taxon>
        <taxon>Rhizopodaceae</taxon>
        <taxon>Rhizopus</taxon>
    </lineage>
</organism>